<evidence type="ECO:0000313" key="2">
    <source>
        <dbReference type="Proteomes" id="UP000015100"/>
    </source>
</evidence>
<comment type="caution">
    <text evidence="1">The sequence shown here is derived from an EMBL/GenBank/DDBJ whole genome shotgun (WGS) entry which is preliminary data.</text>
</comment>
<sequence length="140" mass="14810">MAASTKTHADYTIGWVCALPKEQTAATAMLDVQHENTLEKSPNDDNVYTLGSIGRHNIAIACLPKGKTGTISAASVAVQMISTFQSLKFVLMVGIGSGIPNKGKIRLGDVVVGTPQGQYPGVIQWELGKSAEGELEQSPR</sequence>
<name>S8C4R7_DACHA</name>
<organism evidence="1 2">
    <name type="scientific">Dactylellina haptotyla (strain CBS 200.50)</name>
    <name type="common">Nematode-trapping fungus</name>
    <name type="synonym">Monacrosporium haptotylum</name>
    <dbReference type="NCBI Taxonomy" id="1284197"/>
    <lineage>
        <taxon>Eukaryota</taxon>
        <taxon>Fungi</taxon>
        <taxon>Dikarya</taxon>
        <taxon>Ascomycota</taxon>
        <taxon>Pezizomycotina</taxon>
        <taxon>Orbiliomycetes</taxon>
        <taxon>Orbiliales</taxon>
        <taxon>Orbiliaceae</taxon>
        <taxon>Dactylellina</taxon>
    </lineage>
</organism>
<dbReference type="eggNOG" id="KOG4177">
    <property type="taxonomic scope" value="Eukaryota"/>
</dbReference>
<accession>S8C4R7</accession>
<dbReference type="GO" id="GO:0003824">
    <property type="term" value="F:catalytic activity"/>
    <property type="evidence" value="ECO:0007669"/>
    <property type="project" value="InterPro"/>
</dbReference>
<dbReference type="AlphaFoldDB" id="S8C4R7"/>
<dbReference type="STRING" id="1284197.S8C4R7"/>
<dbReference type="PANTHER" id="PTHR46082:SF11">
    <property type="entry name" value="AAA+ ATPASE DOMAIN-CONTAINING PROTEIN-RELATED"/>
    <property type="match status" value="1"/>
</dbReference>
<dbReference type="EMBL" id="AQGS01000104">
    <property type="protein sequence ID" value="EPS42717.1"/>
    <property type="molecule type" value="Genomic_DNA"/>
</dbReference>
<evidence type="ECO:0000313" key="1">
    <source>
        <dbReference type="EMBL" id="EPS42717.1"/>
    </source>
</evidence>
<dbReference type="OrthoDB" id="1577640at2759"/>
<reference evidence="1 2" key="1">
    <citation type="journal article" date="2013" name="PLoS Genet.">
        <title>Genomic mechanisms accounting for the adaptation to parasitism in nematode-trapping fungi.</title>
        <authorList>
            <person name="Meerupati T."/>
            <person name="Andersson K.M."/>
            <person name="Friman E."/>
            <person name="Kumar D."/>
            <person name="Tunlid A."/>
            <person name="Ahren D."/>
        </authorList>
    </citation>
    <scope>NUCLEOTIDE SEQUENCE [LARGE SCALE GENOMIC DNA]</scope>
    <source>
        <strain evidence="1 2">CBS 200.50</strain>
    </source>
</reference>
<dbReference type="InterPro" id="IPR035994">
    <property type="entry name" value="Nucleoside_phosphorylase_sf"/>
</dbReference>
<dbReference type="HOGENOM" id="CLU_000288_34_12_1"/>
<dbReference type="OMA" id="AVAWICT"/>
<proteinExistence type="predicted"/>
<gene>
    <name evidence="1" type="ORF">H072_3328</name>
</gene>
<reference evidence="2" key="2">
    <citation type="submission" date="2013-04" db="EMBL/GenBank/DDBJ databases">
        <title>Genomic mechanisms accounting for the adaptation to parasitism in nematode-trapping fungi.</title>
        <authorList>
            <person name="Ahren D.G."/>
        </authorList>
    </citation>
    <scope>NUCLEOTIDE SEQUENCE [LARGE SCALE GENOMIC DNA]</scope>
    <source>
        <strain evidence="2">CBS 200.50</strain>
    </source>
</reference>
<dbReference type="GO" id="GO:0009116">
    <property type="term" value="P:nucleoside metabolic process"/>
    <property type="evidence" value="ECO:0007669"/>
    <property type="project" value="InterPro"/>
</dbReference>
<evidence type="ECO:0008006" key="3">
    <source>
        <dbReference type="Google" id="ProtNLM"/>
    </source>
</evidence>
<keyword evidence="2" id="KW-1185">Reference proteome</keyword>
<dbReference type="SUPFAM" id="SSF53167">
    <property type="entry name" value="Purine and uridine phosphorylases"/>
    <property type="match status" value="1"/>
</dbReference>
<dbReference type="Gene3D" id="3.40.50.1580">
    <property type="entry name" value="Nucleoside phosphorylase domain"/>
    <property type="match status" value="1"/>
</dbReference>
<dbReference type="PANTHER" id="PTHR46082">
    <property type="entry name" value="ATP/GTP-BINDING PROTEIN-RELATED"/>
    <property type="match status" value="1"/>
</dbReference>
<dbReference type="Proteomes" id="UP000015100">
    <property type="component" value="Unassembled WGS sequence"/>
</dbReference>
<dbReference type="InterPro" id="IPR053137">
    <property type="entry name" value="NLR-like"/>
</dbReference>
<protein>
    <recommendedName>
        <fullName evidence="3">Nucleoside phosphorylase domain-containing protein</fullName>
    </recommendedName>
</protein>